<name>A0A382WKT5_9ZZZZ</name>
<reference evidence="1" key="1">
    <citation type="submission" date="2018-05" db="EMBL/GenBank/DDBJ databases">
        <authorList>
            <person name="Lanie J.A."/>
            <person name="Ng W.-L."/>
            <person name="Kazmierczak K.M."/>
            <person name="Andrzejewski T.M."/>
            <person name="Davidsen T.M."/>
            <person name="Wayne K.J."/>
            <person name="Tettelin H."/>
            <person name="Glass J.I."/>
            <person name="Rusch D."/>
            <person name="Podicherti R."/>
            <person name="Tsui H.-C.T."/>
            <person name="Winkler M.E."/>
        </authorList>
    </citation>
    <scope>NUCLEOTIDE SEQUENCE</scope>
</reference>
<proteinExistence type="predicted"/>
<feature type="non-terminal residue" evidence="1">
    <location>
        <position position="1"/>
    </location>
</feature>
<organism evidence="1">
    <name type="scientific">marine metagenome</name>
    <dbReference type="NCBI Taxonomy" id="408172"/>
    <lineage>
        <taxon>unclassified sequences</taxon>
        <taxon>metagenomes</taxon>
        <taxon>ecological metagenomes</taxon>
    </lineage>
</organism>
<evidence type="ECO:0000313" key="1">
    <source>
        <dbReference type="EMBL" id="SVD59383.1"/>
    </source>
</evidence>
<accession>A0A382WKT5</accession>
<dbReference type="AlphaFoldDB" id="A0A382WKT5"/>
<dbReference type="EMBL" id="UINC01160626">
    <property type="protein sequence ID" value="SVD59383.1"/>
    <property type="molecule type" value="Genomic_DNA"/>
</dbReference>
<sequence length="45" mass="4846">PLQACASPFKALRLLESFKTIAVNIVIASLYLRASIKLNPSSKDG</sequence>
<protein>
    <submittedName>
        <fullName evidence="1">Uncharacterized protein</fullName>
    </submittedName>
</protein>
<gene>
    <name evidence="1" type="ORF">METZ01_LOCUS412237</name>
</gene>